<sequence length="236" mass="27550">MQYCKETSAIIKDIHKRKLKVVLEQANVAKYERVVLIKQLVNKERKVIKLSHDFSHYKNRDQDNIDKDLLIVLLEKEKQCVFDINVPLEASPAFRTNTQYREQQLQELSTSTVTTMPKHKVDKLLSLLKCKTKSTKLNKCLAHLYTSAKPPWNSPSVIMKAIKDSLLRRKWDNLVQLLLLLIHFNSVKYRPIIRHLCQIIGKCHPDIQNTGFRDQVDMIALVTSRQKAENDMHIKL</sequence>
<proteinExistence type="predicted"/>
<organism evidence="1 2">
    <name type="scientific">Exocentrus adspersus</name>
    <dbReference type="NCBI Taxonomy" id="1586481"/>
    <lineage>
        <taxon>Eukaryota</taxon>
        <taxon>Metazoa</taxon>
        <taxon>Ecdysozoa</taxon>
        <taxon>Arthropoda</taxon>
        <taxon>Hexapoda</taxon>
        <taxon>Insecta</taxon>
        <taxon>Pterygota</taxon>
        <taxon>Neoptera</taxon>
        <taxon>Endopterygota</taxon>
        <taxon>Coleoptera</taxon>
        <taxon>Polyphaga</taxon>
        <taxon>Cucujiformia</taxon>
        <taxon>Chrysomeloidea</taxon>
        <taxon>Cerambycidae</taxon>
        <taxon>Lamiinae</taxon>
        <taxon>Acanthocinini</taxon>
        <taxon>Exocentrus</taxon>
    </lineage>
</organism>
<dbReference type="Proteomes" id="UP001159042">
    <property type="component" value="Unassembled WGS sequence"/>
</dbReference>
<keyword evidence="2" id="KW-1185">Reference proteome</keyword>
<name>A0AAV8WBQ3_9CUCU</name>
<accession>A0AAV8WBQ3</accession>
<protein>
    <submittedName>
        <fullName evidence="1">Uncharacterized protein</fullName>
    </submittedName>
</protein>
<gene>
    <name evidence="1" type="ORF">NQ315_006774</name>
</gene>
<dbReference type="AlphaFoldDB" id="A0AAV8WBQ3"/>
<comment type="caution">
    <text evidence="1">The sequence shown here is derived from an EMBL/GenBank/DDBJ whole genome shotgun (WGS) entry which is preliminary data.</text>
</comment>
<evidence type="ECO:0000313" key="2">
    <source>
        <dbReference type="Proteomes" id="UP001159042"/>
    </source>
</evidence>
<dbReference type="EMBL" id="JANEYG010000003">
    <property type="protein sequence ID" value="KAJ8923998.1"/>
    <property type="molecule type" value="Genomic_DNA"/>
</dbReference>
<evidence type="ECO:0000313" key="1">
    <source>
        <dbReference type="EMBL" id="KAJ8923998.1"/>
    </source>
</evidence>
<reference evidence="1 2" key="1">
    <citation type="journal article" date="2023" name="Insect Mol. Biol.">
        <title>Genome sequencing provides insights into the evolution of gene families encoding plant cell wall-degrading enzymes in longhorned beetles.</title>
        <authorList>
            <person name="Shin N.R."/>
            <person name="Okamura Y."/>
            <person name="Kirsch R."/>
            <person name="Pauchet Y."/>
        </authorList>
    </citation>
    <scope>NUCLEOTIDE SEQUENCE [LARGE SCALE GENOMIC DNA]</scope>
    <source>
        <strain evidence="1">EAD_L_NR</strain>
    </source>
</reference>